<dbReference type="RefSeq" id="WP_321549532.1">
    <property type="nucleotide sequence ID" value="NZ_JAXIVS010000012.1"/>
</dbReference>
<dbReference type="EMBL" id="JAXIVS010000012">
    <property type="protein sequence ID" value="MDY7230819.1"/>
    <property type="molecule type" value="Genomic_DNA"/>
</dbReference>
<gene>
    <name evidence="3" type="ORF">SYV04_30775</name>
</gene>
<dbReference type="InterPro" id="IPR037401">
    <property type="entry name" value="SnoaL-like"/>
</dbReference>
<reference evidence="3 4" key="1">
    <citation type="submission" date="2023-12" db="EMBL/GenBank/DDBJ databases">
        <title>the genome sequence of Hyalangium sp. s54d21.</title>
        <authorList>
            <person name="Zhang X."/>
        </authorList>
    </citation>
    <scope>NUCLEOTIDE SEQUENCE [LARGE SCALE GENOMIC DNA]</scope>
    <source>
        <strain evidence="4">s54d21</strain>
    </source>
</reference>
<evidence type="ECO:0000259" key="2">
    <source>
        <dbReference type="Pfam" id="PF12680"/>
    </source>
</evidence>
<accession>A0ABU5HD55</accession>
<dbReference type="PANTHER" id="PTHR41252:SF1">
    <property type="entry name" value="BLR2505 PROTEIN"/>
    <property type="match status" value="1"/>
</dbReference>
<feature type="domain" description="SnoaL-like" evidence="2">
    <location>
        <begin position="7"/>
        <end position="116"/>
    </location>
</feature>
<dbReference type="Gene3D" id="3.10.450.50">
    <property type="match status" value="1"/>
</dbReference>
<comment type="caution">
    <text evidence="3">The sequence shown here is derived from an EMBL/GenBank/DDBJ whole genome shotgun (WGS) entry which is preliminary data.</text>
</comment>
<sequence>MSNLETVQSIYAAFSRGDVRSILEHLSEDVEWEYGVAPNDVPWLQARHGRSGALEFLQSLQALEFHTFEPKTFLEAPRLVVVLVDIDLEVKATGQRIAEKEEVHIWRFDETGQVVRFRHAVDSYQHSRALRAGTASESTGSTGDFALPWGPTLA</sequence>
<keyword evidence="4" id="KW-1185">Reference proteome</keyword>
<dbReference type="PANTHER" id="PTHR41252">
    <property type="entry name" value="BLR2505 PROTEIN"/>
    <property type="match status" value="1"/>
</dbReference>
<organism evidence="3 4">
    <name type="scientific">Hyalangium rubrum</name>
    <dbReference type="NCBI Taxonomy" id="3103134"/>
    <lineage>
        <taxon>Bacteria</taxon>
        <taxon>Pseudomonadati</taxon>
        <taxon>Myxococcota</taxon>
        <taxon>Myxococcia</taxon>
        <taxon>Myxococcales</taxon>
        <taxon>Cystobacterineae</taxon>
        <taxon>Archangiaceae</taxon>
        <taxon>Hyalangium</taxon>
    </lineage>
</organism>
<dbReference type="InterPro" id="IPR032710">
    <property type="entry name" value="NTF2-like_dom_sf"/>
</dbReference>
<proteinExistence type="predicted"/>
<dbReference type="SUPFAM" id="SSF54427">
    <property type="entry name" value="NTF2-like"/>
    <property type="match status" value="1"/>
</dbReference>
<evidence type="ECO:0000256" key="1">
    <source>
        <dbReference type="SAM" id="MobiDB-lite"/>
    </source>
</evidence>
<dbReference type="Pfam" id="PF12680">
    <property type="entry name" value="SnoaL_2"/>
    <property type="match status" value="1"/>
</dbReference>
<name>A0ABU5HD55_9BACT</name>
<dbReference type="Proteomes" id="UP001291309">
    <property type="component" value="Unassembled WGS sequence"/>
</dbReference>
<evidence type="ECO:0000313" key="4">
    <source>
        <dbReference type="Proteomes" id="UP001291309"/>
    </source>
</evidence>
<evidence type="ECO:0000313" key="3">
    <source>
        <dbReference type="EMBL" id="MDY7230819.1"/>
    </source>
</evidence>
<protein>
    <submittedName>
        <fullName evidence="3">Nuclear transport factor 2 family protein</fullName>
    </submittedName>
</protein>
<feature type="region of interest" description="Disordered" evidence="1">
    <location>
        <begin position="131"/>
        <end position="154"/>
    </location>
</feature>